<evidence type="ECO:0000313" key="2">
    <source>
        <dbReference type="Proteomes" id="UP000275267"/>
    </source>
</evidence>
<gene>
    <name evidence="1" type="ORF">C2845_PM09G11930</name>
</gene>
<protein>
    <submittedName>
        <fullName evidence="1">Uncharacterized protein</fullName>
    </submittedName>
</protein>
<evidence type="ECO:0000313" key="1">
    <source>
        <dbReference type="EMBL" id="RLN11253.1"/>
    </source>
</evidence>
<comment type="caution">
    <text evidence="1">The sequence shown here is derived from an EMBL/GenBank/DDBJ whole genome shotgun (WGS) entry which is preliminary data.</text>
</comment>
<reference evidence="2" key="1">
    <citation type="journal article" date="2019" name="Nat. Commun.">
        <title>The genome of broomcorn millet.</title>
        <authorList>
            <person name="Zou C."/>
            <person name="Miki D."/>
            <person name="Li D."/>
            <person name="Tang Q."/>
            <person name="Xiao L."/>
            <person name="Rajput S."/>
            <person name="Deng P."/>
            <person name="Jia W."/>
            <person name="Huang R."/>
            <person name="Zhang M."/>
            <person name="Sun Y."/>
            <person name="Hu J."/>
            <person name="Fu X."/>
            <person name="Schnable P.S."/>
            <person name="Li F."/>
            <person name="Zhang H."/>
            <person name="Feng B."/>
            <person name="Zhu X."/>
            <person name="Liu R."/>
            <person name="Schnable J.C."/>
            <person name="Zhu J.-K."/>
            <person name="Zhang H."/>
        </authorList>
    </citation>
    <scope>NUCLEOTIDE SEQUENCE [LARGE SCALE GENOMIC DNA]</scope>
</reference>
<dbReference type="AlphaFoldDB" id="A0A3L6RWD2"/>
<name>A0A3L6RWD2_PANMI</name>
<organism evidence="1 2">
    <name type="scientific">Panicum miliaceum</name>
    <name type="common">Proso millet</name>
    <name type="synonym">Broomcorn millet</name>
    <dbReference type="NCBI Taxonomy" id="4540"/>
    <lineage>
        <taxon>Eukaryota</taxon>
        <taxon>Viridiplantae</taxon>
        <taxon>Streptophyta</taxon>
        <taxon>Embryophyta</taxon>
        <taxon>Tracheophyta</taxon>
        <taxon>Spermatophyta</taxon>
        <taxon>Magnoliopsida</taxon>
        <taxon>Liliopsida</taxon>
        <taxon>Poales</taxon>
        <taxon>Poaceae</taxon>
        <taxon>PACMAD clade</taxon>
        <taxon>Panicoideae</taxon>
        <taxon>Panicodae</taxon>
        <taxon>Paniceae</taxon>
        <taxon>Panicinae</taxon>
        <taxon>Panicum</taxon>
        <taxon>Panicum sect. Panicum</taxon>
    </lineage>
</organism>
<sequence length="105" mass="10881">MPGAAARAWCRRPSTLRPGQGAVTPIGRSLRPGRRCSPRYERLAPGVASCGLGSLLGTAATSSSVVVVEDIQNRASSQVAGCLAVGRTKINMEQQILDKHDGPAG</sequence>
<accession>A0A3L6RWD2</accession>
<dbReference type="EMBL" id="PQIB02000006">
    <property type="protein sequence ID" value="RLN11253.1"/>
    <property type="molecule type" value="Genomic_DNA"/>
</dbReference>
<dbReference type="Proteomes" id="UP000275267">
    <property type="component" value="Unassembled WGS sequence"/>
</dbReference>
<proteinExistence type="predicted"/>
<keyword evidence="2" id="KW-1185">Reference proteome</keyword>